<organism evidence="1 2">
    <name type="scientific">Oenococcus alcoholitolerans</name>
    <dbReference type="NCBI Taxonomy" id="931074"/>
    <lineage>
        <taxon>Bacteria</taxon>
        <taxon>Bacillati</taxon>
        <taxon>Bacillota</taxon>
        <taxon>Bacilli</taxon>
        <taxon>Lactobacillales</taxon>
        <taxon>Lactobacillaceae</taxon>
        <taxon>Oenococcus</taxon>
    </lineage>
</organism>
<dbReference type="SUPFAM" id="SSF47598">
    <property type="entry name" value="Ribbon-helix-helix"/>
    <property type="match status" value="1"/>
</dbReference>
<protein>
    <submittedName>
        <fullName evidence="1">Pilus biosynthesis protein HicB</fullName>
    </submittedName>
</protein>
<dbReference type="InterPro" id="IPR013321">
    <property type="entry name" value="Arc_rbn_hlx_hlx"/>
</dbReference>
<gene>
    <name evidence="1" type="ORF">Q757_04025</name>
</gene>
<accession>A0ABR4XR42</accession>
<dbReference type="EMBL" id="AXCV01000148">
    <property type="protein sequence ID" value="KGO31944.1"/>
    <property type="molecule type" value="Genomic_DNA"/>
</dbReference>
<keyword evidence="2" id="KW-1185">Reference proteome</keyword>
<reference evidence="1 2" key="1">
    <citation type="journal article" date="2014" name="Antonie Van Leeuwenhoek">
        <title>Oenococcus alcoholitolerans sp. nov., a lactic acid bacteria isolated from cachaca and ethanol fermentation processes.</title>
        <authorList>
            <person name="Badotti F."/>
            <person name="Moreira A.P."/>
            <person name="Tonon L.A."/>
            <person name="de Lucena B.T."/>
            <person name="Gomes Fde C."/>
            <person name="Kruger R."/>
            <person name="Thompson C.C."/>
            <person name="de Morais M.A.Jr."/>
            <person name="Rosa C.A."/>
            <person name="Thompson F.L."/>
        </authorList>
    </citation>
    <scope>NUCLEOTIDE SEQUENCE [LARGE SCALE GENOMIC DNA]</scope>
    <source>
        <strain evidence="1 2">UFRJ-M7.2.18</strain>
    </source>
</reference>
<dbReference type="InterPro" id="IPR010985">
    <property type="entry name" value="Ribbon_hlx_hlx"/>
</dbReference>
<evidence type="ECO:0000313" key="1">
    <source>
        <dbReference type="EMBL" id="KGO31944.1"/>
    </source>
</evidence>
<comment type="caution">
    <text evidence="1">The sequence shown here is derived from an EMBL/GenBank/DDBJ whole genome shotgun (WGS) entry which is preliminary data.</text>
</comment>
<dbReference type="Proteomes" id="UP000030023">
    <property type="component" value="Unassembled WGS sequence"/>
</dbReference>
<dbReference type="InterPro" id="IPR008651">
    <property type="entry name" value="Uncharacterised_HicB"/>
</dbReference>
<evidence type="ECO:0000313" key="2">
    <source>
        <dbReference type="Proteomes" id="UP000030023"/>
    </source>
</evidence>
<name>A0ABR4XR42_9LACO</name>
<dbReference type="Gene3D" id="1.10.1220.10">
    <property type="entry name" value="Met repressor-like"/>
    <property type="match status" value="1"/>
</dbReference>
<dbReference type="Pfam" id="PF05534">
    <property type="entry name" value="HicB"/>
    <property type="match status" value="1"/>
</dbReference>
<sequence>MVNKKSGKIALRIEPELHEKISELAKSDNRSLNSYIAKVLEEKVESSSFENRQFVGTSVDASKIDEKNGLVDVSGIYYRYIIAGDEKIEKRAKYVILSANGNLLTLSRLKEK</sequence>
<proteinExistence type="predicted"/>